<evidence type="ECO:0000313" key="2">
    <source>
        <dbReference type="Proteomes" id="UP000006729"/>
    </source>
</evidence>
<dbReference type="Proteomes" id="UP000006729">
    <property type="component" value="Chromosome 2"/>
</dbReference>
<evidence type="ECO:0000313" key="1">
    <source>
        <dbReference type="EMBL" id="PNT49523.1"/>
    </source>
</evidence>
<dbReference type="AlphaFoldDB" id="A0A2K2BIA7"/>
<organism evidence="1 2">
    <name type="scientific">Populus trichocarpa</name>
    <name type="common">Western balsam poplar</name>
    <name type="synonym">Populus balsamifera subsp. trichocarpa</name>
    <dbReference type="NCBI Taxonomy" id="3694"/>
    <lineage>
        <taxon>Eukaryota</taxon>
        <taxon>Viridiplantae</taxon>
        <taxon>Streptophyta</taxon>
        <taxon>Embryophyta</taxon>
        <taxon>Tracheophyta</taxon>
        <taxon>Spermatophyta</taxon>
        <taxon>Magnoliopsida</taxon>
        <taxon>eudicotyledons</taxon>
        <taxon>Gunneridae</taxon>
        <taxon>Pentapetalae</taxon>
        <taxon>rosids</taxon>
        <taxon>fabids</taxon>
        <taxon>Malpighiales</taxon>
        <taxon>Salicaceae</taxon>
        <taxon>Saliceae</taxon>
        <taxon>Populus</taxon>
    </lineage>
</organism>
<name>A0A2K2BIA7_POPTR</name>
<reference evidence="1 2" key="1">
    <citation type="journal article" date="2006" name="Science">
        <title>The genome of black cottonwood, Populus trichocarpa (Torr. &amp; Gray).</title>
        <authorList>
            <person name="Tuskan G.A."/>
            <person name="Difazio S."/>
            <person name="Jansson S."/>
            <person name="Bohlmann J."/>
            <person name="Grigoriev I."/>
            <person name="Hellsten U."/>
            <person name="Putnam N."/>
            <person name="Ralph S."/>
            <person name="Rombauts S."/>
            <person name="Salamov A."/>
            <person name="Schein J."/>
            <person name="Sterck L."/>
            <person name="Aerts A."/>
            <person name="Bhalerao R.R."/>
            <person name="Bhalerao R.P."/>
            <person name="Blaudez D."/>
            <person name="Boerjan W."/>
            <person name="Brun A."/>
            <person name="Brunner A."/>
            <person name="Busov V."/>
            <person name="Campbell M."/>
            <person name="Carlson J."/>
            <person name="Chalot M."/>
            <person name="Chapman J."/>
            <person name="Chen G.L."/>
            <person name="Cooper D."/>
            <person name="Coutinho P.M."/>
            <person name="Couturier J."/>
            <person name="Covert S."/>
            <person name="Cronk Q."/>
            <person name="Cunningham R."/>
            <person name="Davis J."/>
            <person name="Degroeve S."/>
            <person name="Dejardin A."/>
            <person name="Depamphilis C."/>
            <person name="Detter J."/>
            <person name="Dirks B."/>
            <person name="Dubchak I."/>
            <person name="Duplessis S."/>
            <person name="Ehlting J."/>
            <person name="Ellis B."/>
            <person name="Gendler K."/>
            <person name="Goodstein D."/>
            <person name="Gribskov M."/>
            <person name="Grimwood J."/>
            <person name="Groover A."/>
            <person name="Gunter L."/>
            <person name="Hamberger B."/>
            <person name="Heinze B."/>
            <person name="Helariutta Y."/>
            <person name="Henrissat B."/>
            <person name="Holligan D."/>
            <person name="Holt R."/>
            <person name="Huang W."/>
            <person name="Islam-Faridi N."/>
            <person name="Jones S."/>
            <person name="Jones-Rhoades M."/>
            <person name="Jorgensen R."/>
            <person name="Joshi C."/>
            <person name="Kangasjarvi J."/>
            <person name="Karlsson J."/>
            <person name="Kelleher C."/>
            <person name="Kirkpatrick R."/>
            <person name="Kirst M."/>
            <person name="Kohler A."/>
            <person name="Kalluri U."/>
            <person name="Larimer F."/>
            <person name="Leebens-Mack J."/>
            <person name="Leple J.C."/>
            <person name="Locascio P."/>
            <person name="Lou Y."/>
            <person name="Lucas S."/>
            <person name="Martin F."/>
            <person name="Montanini B."/>
            <person name="Napoli C."/>
            <person name="Nelson D.R."/>
            <person name="Nelson C."/>
            <person name="Nieminen K."/>
            <person name="Nilsson O."/>
            <person name="Pereda V."/>
            <person name="Peter G."/>
            <person name="Philippe R."/>
            <person name="Pilate G."/>
            <person name="Poliakov A."/>
            <person name="Razumovskaya J."/>
            <person name="Richardson P."/>
            <person name="Rinaldi C."/>
            <person name="Ritland K."/>
            <person name="Rouze P."/>
            <person name="Ryaboy D."/>
            <person name="Schmutz J."/>
            <person name="Schrader J."/>
            <person name="Segerman B."/>
            <person name="Shin H."/>
            <person name="Siddiqui A."/>
            <person name="Sterky F."/>
            <person name="Terry A."/>
            <person name="Tsai C.J."/>
            <person name="Uberbacher E."/>
            <person name="Unneberg P."/>
            <person name="Vahala J."/>
            <person name="Wall K."/>
            <person name="Wessler S."/>
            <person name="Yang G."/>
            <person name="Yin T."/>
            <person name="Douglas C."/>
            <person name="Marra M."/>
            <person name="Sandberg G."/>
            <person name="Van de Peer Y."/>
            <person name="Rokhsar D."/>
        </authorList>
    </citation>
    <scope>NUCLEOTIDE SEQUENCE [LARGE SCALE GENOMIC DNA]</scope>
    <source>
        <strain evidence="2">cv. Nisqually</strain>
    </source>
</reference>
<keyword evidence="2" id="KW-1185">Reference proteome</keyword>
<dbReference type="EMBL" id="CM009291">
    <property type="protein sequence ID" value="PNT49523.1"/>
    <property type="molecule type" value="Genomic_DNA"/>
</dbReference>
<proteinExistence type="predicted"/>
<accession>A0A2K2BIA7</accession>
<dbReference type="InParanoid" id="A0A2K2BIA7"/>
<protein>
    <submittedName>
        <fullName evidence="1">Uncharacterized protein</fullName>
    </submittedName>
</protein>
<gene>
    <name evidence="1" type="ORF">POPTR_002G134700</name>
</gene>
<sequence>MNIELPFCYVQEKFLLLVGHMYQKMKVLPYILWQSSRSHTQFLVLYARMVYIACIHIVSGHIKVITQYSSHLSIPGGSKTVL</sequence>